<evidence type="ECO:0000256" key="1">
    <source>
        <dbReference type="ARBA" id="ARBA00006817"/>
    </source>
</evidence>
<proteinExistence type="inferred from homology"/>
<keyword evidence="4" id="KW-1185">Reference proteome</keyword>
<dbReference type="Proteomes" id="UP000184212">
    <property type="component" value="Unassembled WGS sequence"/>
</dbReference>
<dbReference type="RefSeq" id="WP_073140657.1">
    <property type="nucleotide sequence ID" value="NZ_FQWQ01000004.1"/>
</dbReference>
<dbReference type="InterPro" id="IPR023393">
    <property type="entry name" value="START-like_dom_sf"/>
</dbReference>
<gene>
    <name evidence="3" type="ORF">SAMN04488109_5310</name>
</gene>
<dbReference type="OrthoDB" id="384974at2"/>
<name>A0A1M5VQL3_9BACT</name>
<evidence type="ECO:0000259" key="2">
    <source>
        <dbReference type="Pfam" id="PF08327"/>
    </source>
</evidence>
<dbReference type="EMBL" id="FQWQ01000004">
    <property type="protein sequence ID" value="SHH77480.1"/>
    <property type="molecule type" value="Genomic_DNA"/>
</dbReference>
<accession>A0A1M5VQL3</accession>
<feature type="domain" description="Activator of Hsp90 ATPase homologue 1/2-like C-terminal" evidence="2">
    <location>
        <begin position="20"/>
        <end position="148"/>
    </location>
</feature>
<sequence length="157" mass="18335">MENKKSNTADRELRFSRKLNAPIDLVWEVWTTPEHIANWWGPNGFTNTIHKMDLKPGGEWDLVMHGPDGTNYKNKSIFKEIILHKKLVYEHVTGPKFVATIEFQEQGDQTFITWHMLFESVEEFIQTVKTFKADEGLRQNIEKLDVYLSGLKTKTQP</sequence>
<dbReference type="SUPFAM" id="SSF55961">
    <property type="entry name" value="Bet v1-like"/>
    <property type="match status" value="1"/>
</dbReference>
<reference evidence="3 4" key="1">
    <citation type="submission" date="2016-11" db="EMBL/GenBank/DDBJ databases">
        <authorList>
            <person name="Jaros S."/>
            <person name="Januszkiewicz K."/>
            <person name="Wedrychowicz H."/>
        </authorList>
    </citation>
    <scope>NUCLEOTIDE SEQUENCE [LARGE SCALE GENOMIC DNA]</scope>
    <source>
        <strain evidence="3 4">DSM 24574</strain>
    </source>
</reference>
<organism evidence="3 4">
    <name type="scientific">Chryseolinea serpens</name>
    <dbReference type="NCBI Taxonomy" id="947013"/>
    <lineage>
        <taxon>Bacteria</taxon>
        <taxon>Pseudomonadati</taxon>
        <taxon>Bacteroidota</taxon>
        <taxon>Cytophagia</taxon>
        <taxon>Cytophagales</taxon>
        <taxon>Fulvivirgaceae</taxon>
        <taxon>Chryseolinea</taxon>
    </lineage>
</organism>
<dbReference type="STRING" id="947013.SAMN04488109_5310"/>
<dbReference type="Gene3D" id="3.30.530.20">
    <property type="match status" value="1"/>
</dbReference>
<dbReference type="Pfam" id="PF08327">
    <property type="entry name" value="AHSA1"/>
    <property type="match status" value="1"/>
</dbReference>
<evidence type="ECO:0000313" key="4">
    <source>
        <dbReference type="Proteomes" id="UP000184212"/>
    </source>
</evidence>
<dbReference type="InterPro" id="IPR013538">
    <property type="entry name" value="ASHA1/2-like_C"/>
</dbReference>
<evidence type="ECO:0000313" key="3">
    <source>
        <dbReference type="EMBL" id="SHH77480.1"/>
    </source>
</evidence>
<dbReference type="AlphaFoldDB" id="A0A1M5VQL3"/>
<protein>
    <submittedName>
        <fullName evidence="3">Uncharacterized conserved protein YndB, AHSA1/START domain</fullName>
    </submittedName>
</protein>
<dbReference type="CDD" id="cd08894">
    <property type="entry name" value="SRPBCC_CalC_Aha1-like_1"/>
    <property type="match status" value="1"/>
</dbReference>
<comment type="similarity">
    <text evidence="1">Belongs to the AHA1 family.</text>
</comment>